<dbReference type="PIRSF" id="PIRSF030780">
    <property type="entry name" value="Md_memb_hyd_prd"/>
    <property type="match status" value="1"/>
</dbReference>
<evidence type="ECO:0000313" key="2">
    <source>
        <dbReference type="EMBL" id="MBB5179657.1"/>
    </source>
</evidence>
<dbReference type="OrthoDB" id="5459053at2"/>
<comment type="caution">
    <text evidence="2">The sequence shown here is derived from an EMBL/GenBank/DDBJ whole genome shotgun (WGS) entry which is preliminary data.</text>
</comment>
<accession>A0A7W8CT15</accession>
<dbReference type="RefSeq" id="WP_135505360.1">
    <property type="nucleotide sequence ID" value="NZ_JACHHE010000002.1"/>
</dbReference>
<keyword evidence="3" id="KW-1185">Reference proteome</keyword>
<feature type="transmembrane region" description="Helical" evidence="1">
    <location>
        <begin position="137"/>
        <end position="159"/>
    </location>
</feature>
<feature type="transmembrane region" description="Helical" evidence="1">
    <location>
        <begin position="72"/>
        <end position="105"/>
    </location>
</feature>
<keyword evidence="1" id="KW-0812">Transmembrane</keyword>
<sequence length="160" mass="17052">MTGKTHIIGGIAASLAFAQITHYDPVILLCSGTIGALLPDICHGGSKIGRSFPVLSKIINVLFGHRTFTHSLLFLVLMGILFNAIGVGEAISAGFLVGMVSHLILDMATKNGIKLLFPLKVTIRFPITATTGGTAEYLVFSGLSVLVVYFGYDAFSIYFQ</sequence>
<dbReference type="PANTHER" id="PTHR35531:SF1">
    <property type="entry name" value="INNER MEMBRANE PROTEIN YBCI-RELATED"/>
    <property type="match status" value="1"/>
</dbReference>
<name>A0A7W8CT15_9BACL</name>
<evidence type="ECO:0000256" key="1">
    <source>
        <dbReference type="SAM" id="Phobius"/>
    </source>
</evidence>
<dbReference type="PANTHER" id="PTHR35531">
    <property type="entry name" value="INNER MEMBRANE PROTEIN YBCI-RELATED"/>
    <property type="match status" value="1"/>
</dbReference>
<organism evidence="2 3">
    <name type="scientific">Planococcus koreensis</name>
    <dbReference type="NCBI Taxonomy" id="112331"/>
    <lineage>
        <taxon>Bacteria</taxon>
        <taxon>Bacillati</taxon>
        <taxon>Bacillota</taxon>
        <taxon>Bacilli</taxon>
        <taxon>Bacillales</taxon>
        <taxon>Caryophanaceae</taxon>
        <taxon>Planococcus</taxon>
    </lineage>
</organism>
<keyword evidence="1" id="KW-1133">Transmembrane helix</keyword>
<evidence type="ECO:0000313" key="3">
    <source>
        <dbReference type="Proteomes" id="UP000525923"/>
    </source>
</evidence>
<gene>
    <name evidence="2" type="ORF">HNQ44_001081</name>
</gene>
<dbReference type="Proteomes" id="UP000525923">
    <property type="component" value="Unassembled WGS sequence"/>
</dbReference>
<protein>
    <submittedName>
        <fullName evidence="2">Inner membrane protein</fullName>
    </submittedName>
</protein>
<keyword evidence="1" id="KW-0472">Membrane</keyword>
<reference evidence="2 3" key="1">
    <citation type="submission" date="2020-08" db="EMBL/GenBank/DDBJ databases">
        <title>Genomic Encyclopedia of Type Strains, Phase IV (KMG-IV): sequencing the most valuable type-strain genomes for metagenomic binning, comparative biology and taxonomic classification.</title>
        <authorList>
            <person name="Goeker M."/>
        </authorList>
    </citation>
    <scope>NUCLEOTIDE SEQUENCE [LARGE SCALE GENOMIC DNA]</scope>
    <source>
        <strain evidence="2 3">DSM 15895</strain>
    </source>
</reference>
<proteinExistence type="predicted"/>
<dbReference type="AlphaFoldDB" id="A0A7W8CT15"/>
<dbReference type="InterPro" id="IPR007404">
    <property type="entry name" value="YdjM-like"/>
</dbReference>
<dbReference type="EMBL" id="JACHHE010000002">
    <property type="protein sequence ID" value="MBB5179657.1"/>
    <property type="molecule type" value="Genomic_DNA"/>
</dbReference>
<dbReference type="InterPro" id="IPR016956">
    <property type="entry name" value="YdjM"/>
</dbReference>
<dbReference type="Pfam" id="PF04307">
    <property type="entry name" value="YdjM"/>
    <property type="match status" value="1"/>
</dbReference>